<name>A0A6G0X4G2_9STRA</name>
<feature type="region of interest" description="Disordered" evidence="6">
    <location>
        <begin position="28"/>
        <end position="57"/>
    </location>
</feature>
<feature type="compositionally biased region" description="Low complexity" evidence="6">
    <location>
        <begin position="366"/>
        <end position="378"/>
    </location>
</feature>
<dbReference type="GO" id="GO:0012505">
    <property type="term" value="C:endomembrane system"/>
    <property type="evidence" value="ECO:0007669"/>
    <property type="project" value="UniProtKB-SubCell"/>
</dbReference>
<evidence type="ECO:0000256" key="6">
    <source>
        <dbReference type="SAM" id="MobiDB-lite"/>
    </source>
</evidence>
<feature type="region of interest" description="Disordered" evidence="6">
    <location>
        <begin position="246"/>
        <end position="266"/>
    </location>
</feature>
<feature type="compositionally biased region" description="Polar residues" evidence="6">
    <location>
        <begin position="584"/>
        <end position="593"/>
    </location>
</feature>
<dbReference type="Pfam" id="PF07738">
    <property type="entry name" value="Sad1_UNC"/>
    <property type="match status" value="1"/>
</dbReference>
<evidence type="ECO:0000256" key="4">
    <source>
        <dbReference type="ARBA" id="ARBA00023136"/>
    </source>
</evidence>
<evidence type="ECO:0000259" key="9">
    <source>
        <dbReference type="PROSITE" id="PS51469"/>
    </source>
</evidence>
<evidence type="ECO:0000256" key="8">
    <source>
        <dbReference type="SAM" id="SignalP"/>
    </source>
</evidence>
<dbReference type="InterPro" id="IPR012919">
    <property type="entry name" value="SUN_dom"/>
</dbReference>
<feature type="compositionally biased region" description="Pro residues" evidence="6">
    <location>
        <begin position="37"/>
        <end position="46"/>
    </location>
</feature>
<dbReference type="PROSITE" id="PS51469">
    <property type="entry name" value="SUN"/>
    <property type="match status" value="1"/>
</dbReference>
<feature type="compositionally biased region" description="Basic and acidic residues" evidence="6">
    <location>
        <begin position="348"/>
        <end position="365"/>
    </location>
</feature>
<keyword evidence="8" id="KW-0732">Signal</keyword>
<dbReference type="PANTHER" id="PTHR12953:SF0">
    <property type="entry name" value="SUN DOMAIN-CONTAINING OSSIFICATION FACTOR"/>
    <property type="match status" value="1"/>
</dbReference>
<dbReference type="VEuPathDB" id="FungiDB:AeMF1_001508"/>
<dbReference type="SUPFAM" id="SSF49785">
    <property type="entry name" value="Galactose-binding domain-like"/>
    <property type="match status" value="1"/>
</dbReference>
<proteinExistence type="predicted"/>
<feature type="domain" description="SUN" evidence="9">
    <location>
        <begin position="74"/>
        <end position="231"/>
    </location>
</feature>
<feature type="signal peptide" evidence="8">
    <location>
        <begin position="1"/>
        <end position="16"/>
    </location>
</feature>
<feature type="compositionally biased region" description="Polar residues" evidence="6">
    <location>
        <begin position="308"/>
        <end position="326"/>
    </location>
</feature>
<organism evidence="10 11">
    <name type="scientific">Aphanomyces euteiches</name>
    <dbReference type="NCBI Taxonomy" id="100861"/>
    <lineage>
        <taxon>Eukaryota</taxon>
        <taxon>Sar</taxon>
        <taxon>Stramenopiles</taxon>
        <taxon>Oomycota</taxon>
        <taxon>Saprolegniomycetes</taxon>
        <taxon>Saprolegniales</taxon>
        <taxon>Verrucalvaceae</taxon>
        <taxon>Aphanomyces</taxon>
    </lineage>
</organism>
<keyword evidence="5" id="KW-0175">Coiled coil</keyword>
<feature type="coiled-coil region" evidence="5">
    <location>
        <begin position="385"/>
        <end position="412"/>
    </location>
</feature>
<dbReference type="PANTHER" id="PTHR12953">
    <property type="entry name" value="MEMBRANE PROTEIN CH1 RELATED"/>
    <property type="match status" value="1"/>
</dbReference>
<sequence>MRLGSLLVALAACVECIVLPEKTDNMASPIEASASPAPVPVSPPPQAEHTPHGTIIRDDTSSDIAENVVELDMEGDQLHSKEVQDSDGGQRQNYASKDSGATVLDHAPGTKGSVNLLVPDKDRYMLIPCANDKKWVVISLSEDIHADAIAVANYEKFSSPMREFLVLGSINYPSDTWFVLGNFTAAHKSGEQLFEFQEKHHVRYIKLRIMSHYGSEYYCTMSQIKVFGRTFTQVISQLEKSIEAESNAAATPSTAPTVPTTSLPPKLPPPVCPAPAFSHIFLHPAGQNAEKTSSCEPSAADVNATLVNNRTTAKNVPPNATTSVDTTAKPPPKSQDKANATHPSTAAIDHDAKPNTTVDGEKETAPKAAPTTPNTNNNGGLDNFYIRMSKKLQVLEANMSSIERAIQDAQRTAGQDVQRLDAQLKALGDDMTALKAWMETELSVLTSSNDAHLQFVQNVHQENMALRVEVELLWDVIRTMKAGIMMAIILSAALIAFFICRWFVRCLTACHRRAVHREWFRRMDVAETEVSDDDEDINPLTQQMNQRVDRKLRFGISYDDGAIQRNTMYRRILKGFRQHHVHSTKTNGSTNAIKSAPSKSRRFSLTPVPTSNLSTLVNNPSTAAVVAATTTTVCRP</sequence>
<feature type="transmembrane region" description="Helical" evidence="7">
    <location>
        <begin position="482"/>
        <end position="504"/>
    </location>
</feature>
<evidence type="ECO:0000256" key="5">
    <source>
        <dbReference type="SAM" id="Coils"/>
    </source>
</evidence>
<evidence type="ECO:0000256" key="1">
    <source>
        <dbReference type="ARBA" id="ARBA00004308"/>
    </source>
</evidence>
<keyword evidence="11" id="KW-1185">Reference proteome</keyword>
<feature type="region of interest" description="Disordered" evidence="6">
    <location>
        <begin position="81"/>
        <end position="106"/>
    </location>
</feature>
<dbReference type="EMBL" id="VJMJ01000106">
    <property type="protein sequence ID" value="KAF0734795.1"/>
    <property type="molecule type" value="Genomic_DNA"/>
</dbReference>
<feature type="compositionally biased region" description="Polar residues" evidence="6">
    <location>
        <begin position="87"/>
        <end position="96"/>
    </location>
</feature>
<feature type="region of interest" description="Disordered" evidence="6">
    <location>
        <begin position="308"/>
        <end position="382"/>
    </location>
</feature>
<feature type="region of interest" description="Disordered" evidence="6">
    <location>
        <begin position="580"/>
        <end position="604"/>
    </location>
</feature>
<dbReference type="Gene3D" id="2.60.120.260">
    <property type="entry name" value="Galactose-binding domain-like"/>
    <property type="match status" value="1"/>
</dbReference>
<dbReference type="GO" id="GO:0005737">
    <property type="term" value="C:cytoplasm"/>
    <property type="evidence" value="ECO:0007669"/>
    <property type="project" value="TreeGrafter"/>
</dbReference>
<comment type="subcellular location">
    <subcellularLocation>
        <location evidence="1">Endomembrane system</location>
    </subcellularLocation>
</comment>
<keyword evidence="4 7" id="KW-0472">Membrane</keyword>
<feature type="chain" id="PRO_5026290005" description="SUN domain-containing protein" evidence="8">
    <location>
        <begin position="17"/>
        <end position="636"/>
    </location>
</feature>
<comment type="caution">
    <text evidence="10">The sequence shown here is derived from an EMBL/GenBank/DDBJ whole genome shotgun (WGS) entry which is preliminary data.</text>
</comment>
<dbReference type="InterPro" id="IPR045120">
    <property type="entry name" value="Suco/Slp1-like"/>
</dbReference>
<evidence type="ECO:0000256" key="2">
    <source>
        <dbReference type="ARBA" id="ARBA00022692"/>
    </source>
</evidence>
<dbReference type="InterPro" id="IPR008979">
    <property type="entry name" value="Galactose-bd-like_sf"/>
</dbReference>
<evidence type="ECO:0000313" key="10">
    <source>
        <dbReference type="EMBL" id="KAF0734795.1"/>
    </source>
</evidence>
<evidence type="ECO:0000256" key="3">
    <source>
        <dbReference type="ARBA" id="ARBA00022989"/>
    </source>
</evidence>
<dbReference type="GO" id="GO:0034975">
    <property type="term" value="P:protein folding in endoplasmic reticulum"/>
    <property type="evidence" value="ECO:0007669"/>
    <property type="project" value="TreeGrafter"/>
</dbReference>
<dbReference type="AlphaFoldDB" id="A0A6G0X4G2"/>
<evidence type="ECO:0000256" key="7">
    <source>
        <dbReference type="SAM" id="Phobius"/>
    </source>
</evidence>
<protein>
    <recommendedName>
        <fullName evidence="9">SUN domain-containing protein</fullName>
    </recommendedName>
</protein>
<keyword evidence="2 7" id="KW-0812">Transmembrane</keyword>
<keyword evidence="3 7" id="KW-1133">Transmembrane helix</keyword>
<dbReference type="GO" id="GO:0016020">
    <property type="term" value="C:membrane"/>
    <property type="evidence" value="ECO:0007669"/>
    <property type="project" value="InterPro"/>
</dbReference>
<evidence type="ECO:0000313" key="11">
    <source>
        <dbReference type="Proteomes" id="UP000481153"/>
    </source>
</evidence>
<feature type="compositionally biased region" description="Low complexity" evidence="6">
    <location>
        <begin position="246"/>
        <end position="264"/>
    </location>
</feature>
<gene>
    <name evidence="10" type="ORF">Ae201684_008643</name>
</gene>
<accession>A0A6G0X4G2</accession>
<dbReference type="Proteomes" id="UP000481153">
    <property type="component" value="Unassembled WGS sequence"/>
</dbReference>
<reference evidence="10 11" key="1">
    <citation type="submission" date="2019-07" db="EMBL/GenBank/DDBJ databases">
        <title>Genomics analysis of Aphanomyces spp. identifies a new class of oomycete effector associated with host adaptation.</title>
        <authorList>
            <person name="Gaulin E."/>
        </authorList>
    </citation>
    <scope>NUCLEOTIDE SEQUENCE [LARGE SCALE GENOMIC DNA]</scope>
    <source>
        <strain evidence="10 11">ATCC 201684</strain>
    </source>
</reference>